<sequence length="255" mass="28968">MSFLDIGTLTARKADTLAYTQAEVNDIIAKYSSNSINFASDNSALTQRLEFLSKKEVNLQLHSDTLIEYLKVKRIPRGLRLGIKPTICKEDQSFCKNWDRILNKCSLDLMTLTIEGIQVKLSKLRSDIIEVNQKLQSISGEVNLPELKEKLIDTLDKYKSDLLKIKLDKFKRDTVDYQEDRVYNWRRPFFRQRNRSETRSIGSDSGSSVGNSSASSVPFLDRGQGGEREGGEGATARKGIKNTTPLQITTRKKRK</sequence>
<feature type="compositionally biased region" description="Low complexity" evidence="1">
    <location>
        <begin position="199"/>
        <end position="216"/>
    </location>
</feature>
<feature type="region of interest" description="Disordered" evidence="1">
    <location>
        <begin position="194"/>
        <end position="255"/>
    </location>
</feature>
<reference evidence="3" key="1">
    <citation type="journal article" date="2016" name="Nature">
        <title>Genome evolution in the allotetraploid frog Xenopus laevis.</title>
        <authorList>
            <person name="Session A.M."/>
            <person name="Uno Y."/>
            <person name="Kwon T."/>
            <person name="Chapman J.A."/>
            <person name="Toyoda A."/>
            <person name="Takahashi S."/>
            <person name="Fukui A."/>
            <person name="Hikosaka A."/>
            <person name="Suzuki A."/>
            <person name="Kondo M."/>
            <person name="van Heeringen S.J."/>
            <person name="Quigley I."/>
            <person name="Heinz S."/>
            <person name="Ogino H."/>
            <person name="Ochi H."/>
            <person name="Hellsten U."/>
            <person name="Lyons J.B."/>
            <person name="Simakov O."/>
            <person name="Putnam N."/>
            <person name="Stites J."/>
            <person name="Kuroki Y."/>
            <person name="Tanaka T."/>
            <person name="Michiue T."/>
            <person name="Watanabe M."/>
            <person name="Bogdanovic O."/>
            <person name="Lister R."/>
            <person name="Georgiou G."/>
            <person name="Paranjpe S.S."/>
            <person name="van Kruijsbergen I."/>
            <person name="Shu S."/>
            <person name="Carlson J."/>
            <person name="Kinoshita T."/>
            <person name="Ohta Y."/>
            <person name="Mawaribuchi S."/>
            <person name="Jenkins J."/>
            <person name="Grimwood J."/>
            <person name="Schmutz J."/>
            <person name="Mitros T."/>
            <person name="Mozaffari S.V."/>
            <person name="Suzuki Y."/>
            <person name="Haramoto Y."/>
            <person name="Yamamoto T.S."/>
            <person name="Takagi C."/>
            <person name="Heald R."/>
            <person name="Miller K."/>
            <person name="Haudenschild C."/>
            <person name="Kitzman J."/>
            <person name="Nakayama T."/>
            <person name="Izutsu Y."/>
            <person name="Robert J."/>
            <person name="Fortriede J."/>
            <person name="Burns K."/>
            <person name="Lotay V."/>
            <person name="Karimi K."/>
            <person name="Yasuoka Y."/>
            <person name="Dichmann D.S."/>
            <person name="Flajnik M.F."/>
            <person name="Houston D.W."/>
            <person name="Shendure J."/>
            <person name="DuPasquier L."/>
            <person name="Vize P.D."/>
            <person name="Zorn A.M."/>
            <person name="Ito M."/>
            <person name="Marcotte E.M."/>
            <person name="Wallingford J.B."/>
            <person name="Ito Y."/>
            <person name="Asashima M."/>
            <person name="Ueno N."/>
            <person name="Matsuda Y."/>
            <person name="Veenstra G.J."/>
            <person name="Fujiyama A."/>
            <person name="Harland R.M."/>
            <person name="Taira M."/>
            <person name="Rokhsar D.S."/>
        </authorList>
    </citation>
    <scope>NUCLEOTIDE SEQUENCE [LARGE SCALE GENOMIC DNA]</scope>
    <source>
        <strain evidence="3">J</strain>
    </source>
</reference>
<dbReference type="Proteomes" id="UP000694892">
    <property type="component" value="Chromosome 6S"/>
</dbReference>
<proteinExistence type="predicted"/>
<evidence type="ECO:0000313" key="2">
    <source>
        <dbReference type="EMBL" id="OCT74316.1"/>
    </source>
</evidence>
<gene>
    <name evidence="2" type="ORF">XELAEV_18033281mg</name>
</gene>
<dbReference type="EMBL" id="CM004477">
    <property type="protein sequence ID" value="OCT74316.1"/>
    <property type="molecule type" value="Genomic_DNA"/>
</dbReference>
<dbReference type="AlphaFoldDB" id="A0A974CKH8"/>
<name>A0A974CKH8_XENLA</name>
<organism evidence="2 3">
    <name type="scientific">Xenopus laevis</name>
    <name type="common">African clawed frog</name>
    <dbReference type="NCBI Taxonomy" id="8355"/>
    <lineage>
        <taxon>Eukaryota</taxon>
        <taxon>Metazoa</taxon>
        <taxon>Chordata</taxon>
        <taxon>Craniata</taxon>
        <taxon>Vertebrata</taxon>
        <taxon>Euteleostomi</taxon>
        <taxon>Amphibia</taxon>
        <taxon>Batrachia</taxon>
        <taxon>Anura</taxon>
        <taxon>Pipoidea</taxon>
        <taxon>Pipidae</taxon>
        <taxon>Xenopodinae</taxon>
        <taxon>Xenopus</taxon>
        <taxon>Xenopus</taxon>
    </lineage>
</organism>
<evidence type="ECO:0000256" key="1">
    <source>
        <dbReference type="SAM" id="MobiDB-lite"/>
    </source>
</evidence>
<protein>
    <submittedName>
        <fullName evidence="2">Uncharacterized protein</fullName>
    </submittedName>
</protein>
<evidence type="ECO:0000313" key="3">
    <source>
        <dbReference type="Proteomes" id="UP000694892"/>
    </source>
</evidence>
<accession>A0A974CKH8</accession>